<comment type="subcellular location">
    <subcellularLocation>
        <location evidence="1">Cell membrane</location>
        <topology evidence="1">Multi-pass membrane protein</topology>
    </subcellularLocation>
</comment>
<evidence type="ECO:0000256" key="3">
    <source>
        <dbReference type="ARBA" id="ARBA00022475"/>
    </source>
</evidence>
<gene>
    <name evidence="5" type="ORF">JKV55_19730</name>
</gene>
<evidence type="ECO:0000313" key="6">
    <source>
        <dbReference type="Proteomes" id="UP000638570"/>
    </source>
</evidence>
<name>A0ABS1QXR9_9GAMM</name>
<keyword evidence="4" id="KW-1133">Transmembrane helix</keyword>
<comment type="caution">
    <text evidence="5">The sequence shown here is derived from an EMBL/GenBank/DDBJ whole genome shotgun (WGS) entry which is preliminary data.</text>
</comment>
<evidence type="ECO:0008006" key="7">
    <source>
        <dbReference type="Google" id="ProtNLM"/>
    </source>
</evidence>
<proteinExistence type="predicted"/>
<feature type="transmembrane region" description="Helical" evidence="4">
    <location>
        <begin position="236"/>
        <end position="254"/>
    </location>
</feature>
<dbReference type="RefSeq" id="WP_202088905.1">
    <property type="nucleotide sequence ID" value="NZ_JAERTZ010000036.1"/>
</dbReference>
<evidence type="ECO:0000256" key="2">
    <source>
        <dbReference type="ARBA" id="ARBA00022448"/>
    </source>
</evidence>
<feature type="transmembrane region" description="Helical" evidence="4">
    <location>
        <begin position="160"/>
        <end position="178"/>
    </location>
</feature>
<keyword evidence="4" id="KW-0812">Transmembrane</keyword>
<reference evidence="6" key="1">
    <citation type="submission" date="2021-01" db="EMBL/GenBank/DDBJ databases">
        <title>Genome public.</title>
        <authorList>
            <person name="Liu C."/>
            <person name="Sun Q."/>
        </authorList>
    </citation>
    <scope>NUCLEOTIDE SEQUENCE [LARGE SCALE GENOMIC DNA]</scope>
    <source>
        <strain evidence="6">CGMCC 1.18722</strain>
    </source>
</reference>
<keyword evidence="6" id="KW-1185">Reference proteome</keyword>
<keyword evidence="3" id="KW-1003">Cell membrane</keyword>
<organism evidence="5 6">
    <name type="scientific">Zobellella iuensis</name>
    <dbReference type="NCBI Taxonomy" id="2803811"/>
    <lineage>
        <taxon>Bacteria</taxon>
        <taxon>Pseudomonadati</taxon>
        <taxon>Pseudomonadota</taxon>
        <taxon>Gammaproteobacteria</taxon>
        <taxon>Aeromonadales</taxon>
        <taxon>Aeromonadaceae</taxon>
        <taxon>Zobellella</taxon>
    </lineage>
</organism>
<feature type="transmembrane region" description="Helical" evidence="4">
    <location>
        <begin position="103"/>
        <end position="122"/>
    </location>
</feature>
<dbReference type="Proteomes" id="UP000638570">
    <property type="component" value="Unassembled WGS sequence"/>
</dbReference>
<keyword evidence="4" id="KW-0472">Membrane</keyword>
<protein>
    <recommendedName>
        <fullName evidence="7">ABC transmembrane type-1 domain-containing protein</fullName>
    </recommendedName>
</protein>
<dbReference type="PANTHER" id="PTHR30151:SF0">
    <property type="entry name" value="ABC TRANSPORTER PERMEASE PROTEIN MJ0413-RELATED"/>
    <property type="match status" value="1"/>
</dbReference>
<keyword evidence="2" id="KW-0813">Transport</keyword>
<evidence type="ECO:0000256" key="4">
    <source>
        <dbReference type="SAM" id="Phobius"/>
    </source>
</evidence>
<accession>A0ABS1QXR9</accession>
<feature type="transmembrane region" description="Helical" evidence="4">
    <location>
        <begin position="198"/>
        <end position="216"/>
    </location>
</feature>
<dbReference type="PANTHER" id="PTHR30151">
    <property type="entry name" value="ALKANE SULFONATE ABC TRANSPORTER-RELATED, MEMBRANE SUBUNIT"/>
    <property type="match status" value="1"/>
</dbReference>
<evidence type="ECO:0000313" key="5">
    <source>
        <dbReference type="EMBL" id="MBL1379536.1"/>
    </source>
</evidence>
<evidence type="ECO:0000256" key="1">
    <source>
        <dbReference type="ARBA" id="ARBA00004651"/>
    </source>
</evidence>
<sequence>MKITPPARLAPRWCLPAALLALVLWQGLASLPPHLPGPLQLGGQLVQLLKEHKAEQDRERTFYQAELQQRLEQDADADPLPLLPAFERTPTFFDQLLLSLQRVLAGFALTALLAVPAGLLLVRGHRRIGARPGMLLSWLLPLPPVLAALLLSPLPGGTSMLLGCILLGCLAPALYGVARAARGRASAGNLAQALLQGLRLPLALAWLVLLLAEMALQSQGLGHFILTELGQDDQDARARALLGLGGALLAALLLDRLLLGLGQVAPRP</sequence>
<dbReference type="EMBL" id="JAERTZ010000036">
    <property type="protein sequence ID" value="MBL1379536.1"/>
    <property type="molecule type" value="Genomic_DNA"/>
</dbReference>
<feature type="transmembrane region" description="Helical" evidence="4">
    <location>
        <begin position="134"/>
        <end position="154"/>
    </location>
</feature>